<sequence length="249" mass="28232">MENSKPCKTPMSTTTKLDKDENGKEVDQKLYRSMIGSLLYPTASKSDIMFSVCLCASFQSSPKETHLIAVKRIFRYLAYTPLLGLFYSNDSLFNLHAFSDADYGGCKLDRKSTSGTYQFLGTSLVSWFSKKQNGVALSTTEAEYVAAGSCCAQALWLKQQLCDFGIWIDNVCIKCDNTSAINLSKNPVQHSKSKHIEIRHHFLRDHVKKCDIFLEYIDTLNQVADIFTKPLDNERFFTLRRELGMQNPS</sequence>
<reference evidence="3" key="1">
    <citation type="submission" date="2016-04" db="EMBL/GenBank/DDBJ databases">
        <title>Cephalotus genome sequencing.</title>
        <authorList>
            <person name="Fukushima K."/>
            <person name="Hasebe M."/>
            <person name="Fang X."/>
        </authorList>
    </citation>
    <scope>NUCLEOTIDE SEQUENCE [LARGE SCALE GENOMIC DNA]</scope>
    <source>
        <strain evidence="3">cv. St1</strain>
    </source>
</reference>
<dbReference type="Proteomes" id="UP000187406">
    <property type="component" value="Unassembled WGS sequence"/>
</dbReference>
<proteinExistence type="predicted"/>
<dbReference type="AlphaFoldDB" id="A0A1Q3B929"/>
<dbReference type="InParanoid" id="A0A1Q3B929"/>
<name>A0A1Q3B929_CEPFO</name>
<dbReference type="PANTHER" id="PTHR11439:SF442">
    <property type="entry name" value="CYSTEINE-RICH RLK (RECEPTOR-LIKE PROTEIN KINASE) 8"/>
    <property type="match status" value="1"/>
</dbReference>
<evidence type="ECO:0000256" key="1">
    <source>
        <dbReference type="SAM" id="MobiDB-lite"/>
    </source>
</evidence>
<protein>
    <recommendedName>
        <fullName evidence="4">RVT_2 domain-containing protein</fullName>
    </recommendedName>
</protein>
<comment type="caution">
    <text evidence="2">The sequence shown here is derived from an EMBL/GenBank/DDBJ whole genome shotgun (WGS) entry which is preliminary data.</text>
</comment>
<organism evidence="2 3">
    <name type="scientific">Cephalotus follicularis</name>
    <name type="common">Albany pitcher plant</name>
    <dbReference type="NCBI Taxonomy" id="3775"/>
    <lineage>
        <taxon>Eukaryota</taxon>
        <taxon>Viridiplantae</taxon>
        <taxon>Streptophyta</taxon>
        <taxon>Embryophyta</taxon>
        <taxon>Tracheophyta</taxon>
        <taxon>Spermatophyta</taxon>
        <taxon>Magnoliopsida</taxon>
        <taxon>eudicotyledons</taxon>
        <taxon>Gunneridae</taxon>
        <taxon>Pentapetalae</taxon>
        <taxon>rosids</taxon>
        <taxon>fabids</taxon>
        <taxon>Oxalidales</taxon>
        <taxon>Cephalotaceae</taxon>
        <taxon>Cephalotus</taxon>
    </lineage>
</organism>
<dbReference type="EMBL" id="BDDD01000352">
    <property type="protein sequence ID" value="GAV64531.1"/>
    <property type="molecule type" value="Genomic_DNA"/>
</dbReference>
<evidence type="ECO:0000313" key="3">
    <source>
        <dbReference type="Proteomes" id="UP000187406"/>
    </source>
</evidence>
<evidence type="ECO:0008006" key="4">
    <source>
        <dbReference type="Google" id="ProtNLM"/>
    </source>
</evidence>
<accession>A0A1Q3B929</accession>
<keyword evidence="3" id="KW-1185">Reference proteome</keyword>
<dbReference type="CDD" id="cd09272">
    <property type="entry name" value="RNase_HI_RT_Ty1"/>
    <property type="match status" value="1"/>
</dbReference>
<dbReference type="PANTHER" id="PTHR11439">
    <property type="entry name" value="GAG-POL-RELATED RETROTRANSPOSON"/>
    <property type="match status" value="1"/>
</dbReference>
<gene>
    <name evidence="2" type="ORF">CFOL_v3_08049</name>
</gene>
<feature type="region of interest" description="Disordered" evidence="1">
    <location>
        <begin position="1"/>
        <end position="21"/>
    </location>
</feature>
<dbReference type="OrthoDB" id="413361at2759"/>
<evidence type="ECO:0000313" key="2">
    <source>
        <dbReference type="EMBL" id="GAV64531.1"/>
    </source>
</evidence>